<evidence type="ECO:0000256" key="4">
    <source>
        <dbReference type="SAM" id="MobiDB-lite"/>
    </source>
</evidence>
<evidence type="ECO:0000256" key="3">
    <source>
        <dbReference type="ARBA" id="ARBA00023163"/>
    </source>
</evidence>
<dbReference type="InterPro" id="IPR028082">
    <property type="entry name" value="Peripla_BP_I"/>
</dbReference>
<reference evidence="6 7" key="1">
    <citation type="submission" date="2011-11" db="EMBL/GenBank/DDBJ databases">
        <title>Complete sequence of Granulicella mallensis MP5ACTX8.</title>
        <authorList>
            <consortium name="US DOE Joint Genome Institute"/>
            <person name="Lucas S."/>
            <person name="Copeland A."/>
            <person name="Lapidus A."/>
            <person name="Cheng J.-F."/>
            <person name="Goodwin L."/>
            <person name="Pitluck S."/>
            <person name="Peters L."/>
            <person name="Lu M."/>
            <person name="Detter J.C."/>
            <person name="Han C."/>
            <person name="Tapia R."/>
            <person name="Land M."/>
            <person name="Hauser L."/>
            <person name="Kyrpides N."/>
            <person name="Ivanova N."/>
            <person name="Mikhailova N."/>
            <person name="Pagani I."/>
            <person name="Rawat S."/>
            <person name="Mannisto M."/>
            <person name="Haggblom M."/>
            <person name="Woyke T."/>
        </authorList>
    </citation>
    <scope>NUCLEOTIDE SEQUENCE [LARGE SCALE GENOMIC DNA]</scope>
    <source>
        <strain evidence="7">ATCC BAA-1857 / DSM 23137 / MP5ACTX8</strain>
    </source>
</reference>
<evidence type="ECO:0000313" key="7">
    <source>
        <dbReference type="Proteomes" id="UP000007113"/>
    </source>
</evidence>
<evidence type="ECO:0000256" key="1">
    <source>
        <dbReference type="ARBA" id="ARBA00023015"/>
    </source>
</evidence>
<dbReference type="InterPro" id="IPR000843">
    <property type="entry name" value="HTH_LacI"/>
</dbReference>
<gene>
    <name evidence="6" type="ordered locus">AciX8_4255</name>
</gene>
<evidence type="ECO:0000313" key="6">
    <source>
        <dbReference type="EMBL" id="AEU38532.1"/>
    </source>
</evidence>
<dbReference type="InterPro" id="IPR010982">
    <property type="entry name" value="Lambda_DNA-bd_dom_sf"/>
</dbReference>
<dbReference type="OrthoDB" id="110416at2"/>
<dbReference type="PROSITE" id="PS50932">
    <property type="entry name" value="HTH_LACI_2"/>
    <property type="match status" value="1"/>
</dbReference>
<keyword evidence="3" id="KW-0804">Transcription</keyword>
<dbReference type="SUPFAM" id="SSF47413">
    <property type="entry name" value="lambda repressor-like DNA-binding domains"/>
    <property type="match status" value="1"/>
</dbReference>
<feature type="region of interest" description="Disordered" evidence="4">
    <location>
        <begin position="1"/>
        <end position="22"/>
    </location>
</feature>
<keyword evidence="2" id="KW-0238">DNA-binding</keyword>
<organism evidence="6 7">
    <name type="scientific">Granulicella mallensis (strain ATCC BAA-1857 / DSM 23137 / MP5ACTX8)</name>
    <dbReference type="NCBI Taxonomy" id="682795"/>
    <lineage>
        <taxon>Bacteria</taxon>
        <taxon>Pseudomonadati</taxon>
        <taxon>Acidobacteriota</taxon>
        <taxon>Terriglobia</taxon>
        <taxon>Terriglobales</taxon>
        <taxon>Acidobacteriaceae</taxon>
        <taxon>Granulicella</taxon>
    </lineage>
</organism>
<name>G8NSF6_GRAMM</name>
<dbReference type="HOGENOM" id="CLU_037628_6_1_0"/>
<dbReference type="CDD" id="cd06267">
    <property type="entry name" value="PBP1_LacI_sugar_binding-like"/>
    <property type="match status" value="1"/>
</dbReference>
<keyword evidence="1" id="KW-0805">Transcription regulation</keyword>
<dbReference type="SUPFAM" id="SSF53822">
    <property type="entry name" value="Periplasmic binding protein-like I"/>
    <property type="match status" value="1"/>
</dbReference>
<protein>
    <submittedName>
        <fullName evidence="6">Transcriptional regulator, LacI family</fullName>
    </submittedName>
</protein>
<dbReference type="InterPro" id="IPR046335">
    <property type="entry name" value="LacI/GalR-like_sensor"/>
</dbReference>
<dbReference type="EMBL" id="CP003130">
    <property type="protein sequence ID" value="AEU38532.1"/>
    <property type="molecule type" value="Genomic_DNA"/>
</dbReference>
<dbReference type="Gene3D" id="1.10.260.40">
    <property type="entry name" value="lambda repressor-like DNA-binding domains"/>
    <property type="match status" value="1"/>
</dbReference>
<dbReference type="PANTHER" id="PTHR30146:SF109">
    <property type="entry name" value="HTH-TYPE TRANSCRIPTIONAL REGULATOR GALS"/>
    <property type="match status" value="1"/>
</dbReference>
<dbReference type="SMART" id="SM00354">
    <property type="entry name" value="HTH_LACI"/>
    <property type="match status" value="1"/>
</dbReference>
<sequence length="366" mass="39644">MAPSSKKVNKSDKTDLSDATSRHGAPASLATLSAHLGLSVAAISRVLNGVPAAKSIPKTTQDRIFAAAKEFNYRPNALARSLRHGRSMMVGVLVPEVSEGYATLVLAGIEQGLLQSGYIYFLISHHHRSELIERAQALLMERSVDGIIAIDTIMPLHSRLPTITVSCPDEQEGVTNIMLNQRRAVELALDHLVGLGHREIAIIKGQSFSSDTEPRWQAIRHAASRAQIKLNPKLVAQLEGDAPSHEPGYFAAQRLLASDTPFTALFTFNDVSAIGAIRALREAGLRVPQDVSVVGFDDVQSAAFQNPSLTTVRQPLRTMGMLAAEALVRQITAHPDHPPSKQLIVDPELVVRESTCPPPAKKRAKN</sequence>
<dbReference type="STRING" id="682795.AciX8_4255"/>
<keyword evidence="7" id="KW-1185">Reference proteome</keyword>
<proteinExistence type="predicted"/>
<dbReference type="eggNOG" id="COG1609">
    <property type="taxonomic scope" value="Bacteria"/>
</dbReference>
<evidence type="ECO:0000256" key="2">
    <source>
        <dbReference type="ARBA" id="ARBA00023125"/>
    </source>
</evidence>
<dbReference type="KEGG" id="gma:AciX8_4255"/>
<dbReference type="Gene3D" id="3.40.50.2300">
    <property type="match status" value="2"/>
</dbReference>
<feature type="domain" description="HTH lacI-type" evidence="5">
    <location>
        <begin position="27"/>
        <end position="84"/>
    </location>
</feature>
<dbReference type="PANTHER" id="PTHR30146">
    <property type="entry name" value="LACI-RELATED TRANSCRIPTIONAL REPRESSOR"/>
    <property type="match status" value="1"/>
</dbReference>
<dbReference type="RefSeq" id="WP_014267403.1">
    <property type="nucleotide sequence ID" value="NC_016631.1"/>
</dbReference>
<dbReference type="GO" id="GO:0003700">
    <property type="term" value="F:DNA-binding transcription factor activity"/>
    <property type="evidence" value="ECO:0007669"/>
    <property type="project" value="TreeGrafter"/>
</dbReference>
<dbReference type="Proteomes" id="UP000007113">
    <property type="component" value="Chromosome"/>
</dbReference>
<dbReference type="GO" id="GO:0000976">
    <property type="term" value="F:transcription cis-regulatory region binding"/>
    <property type="evidence" value="ECO:0007669"/>
    <property type="project" value="TreeGrafter"/>
</dbReference>
<dbReference type="CDD" id="cd01392">
    <property type="entry name" value="HTH_LacI"/>
    <property type="match status" value="1"/>
</dbReference>
<dbReference type="Pfam" id="PF13377">
    <property type="entry name" value="Peripla_BP_3"/>
    <property type="match status" value="1"/>
</dbReference>
<dbReference type="AlphaFoldDB" id="G8NSF6"/>
<accession>G8NSF6</accession>
<evidence type="ECO:0000259" key="5">
    <source>
        <dbReference type="PROSITE" id="PS50932"/>
    </source>
</evidence>